<dbReference type="Proteomes" id="UP001596398">
    <property type="component" value="Unassembled WGS sequence"/>
</dbReference>
<feature type="compositionally biased region" description="Polar residues" evidence="1">
    <location>
        <begin position="413"/>
        <end position="425"/>
    </location>
</feature>
<dbReference type="RefSeq" id="WP_276235602.1">
    <property type="nucleotide sequence ID" value="NZ_CP119802.1"/>
</dbReference>
<dbReference type="AlphaFoldDB" id="A0ABD5ZMX0"/>
<evidence type="ECO:0008006" key="4">
    <source>
        <dbReference type="Google" id="ProtNLM"/>
    </source>
</evidence>
<name>A0ABD5ZMX0_9EURY</name>
<feature type="compositionally biased region" description="Low complexity" evidence="1">
    <location>
        <begin position="435"/>
        <end position="474"/>
    </location>
</feature>
<gene>
    <name evidence="2" type="ORF">ACFQJ4_04615</name>
</gene>
<comment type="caution">
    <text evidence="2">The sequence shown here is derived from an EMBL/GenBank/DDBJ whole genome shotgun (WGS) entry which is preliminary data.</text>
</comment>
<dbReference type="EMBL" id="JBHTAP010000001">
    <property type="protein sequence ID" value="MFC7234598.1"/>
    <property type="molecule type" value="Genomic_DNA"/>
</dbReference>
<keyword evidence="3" id="KW-1185">Reference proteome</keyword>
<proteinExistence type="predicted"/>
<dbReference type="InterPro" id="IPR011047">
    <property type="entry name" value="Quinoprotein_ADH-like_sf"/>
</dbReference>
<evidence type="ECO:0000256" key="1">
    <source>
        <dbReference type="SAM" id="MobiDB-lite"/>
    </source>
</evidence>
<evidence type="ECO:0000313" key="3">
    <source>
        <dbReference type="Proteomes" id="UP001596398"/>
    </source>
</evidence>
<evidence type="ECO:0000313" key="2">
    <source>
        <dbReference type="EMBL" id="MFC7234598.1"/>
    </source>
</evidence>
<reference evidence="2 3" key="1">
    <citation type="journal article" date="2019" name="Int. J. Syst. Evol. Microbiol.">
        <title>The Global Catalogue of Microorganisms (GCM) 10K type strain sequencing project: providing services to taxonomists for standard genome sequencing and annotation.</title>
        <authorList>
            <consortium name="The Broad Institute Genomics Platform"/>
            <consortium name="The Broad Institute Genome Sequencing Center for Infectious Disease"/>
            <person name="Wu L."/>
            <person name="Ma J."/>
        </authorList>
    </citation>
    <scope>NUCLEOTIDE SEQUENCE [LARGE SCALE GENOMIC DNA]</scope>
    <source>
        <strain evidence="2 3">DT85</strain>
    </source>
</reference>
<dbReference type="GeneID" id="79266266"/>
<feature type="region of interest" description="Disordered" evidence="1">
    <location>
        <begin position="407"/>
        <end position="494"/>
    </location>
</feature>
<dbReference type="InterPro" id="IPR013211">
    <property type="entry name" value="LVIVD"/>
</dbReference>
<protein>
    <recommendedName>
        <fullName evidence="4">LVIVD repeat-containing protein</fullName>
    </recommendedName>
</protein>
<dbReference type="SUPFAM" id="SSF50998">
    <property type="entry name" value="Quinoprotein alcohol dehydrogenase-like"/>
    <property type="match status" value="1"/>
</dbReference>
<sequence length="513" mass="53450">MRRREALRLLGAGAALTLGGTAAARGQTALDPLGRLPLVGAKEAVVGADGTVFVAVTDGFAAVDVSDPAAPTLLHENRNVLGDRENGPLRGIYDVKVDGDLLAVTGPANPGPRLRAVVVFDVSDPTAPERVSVHETGFFNHNCDIDDGVVALCGNDFDRNPLVTIDAETGEELGRWSVVEEEPAWGDVPFGPWQLHDVSLSDGVAYVAYWDAGTWLVDVSDPANPTAIAEVRGRPAEEYVDMASDERSEALLQPPGNDHFAAPNDDGSLVAVSAEGWDAGDDEADVRPGSLYLYDTSDPENATELAEIPAPETSDEGYNPPGVWTTAHNFDIAGDTLLSSWYRGGVRVHDISDPSAPRLTGAYRATDDASFWTAQYATEEFFVAASRGEPRGGPDTDAASAAIYTFPLPDADTTGSPTPDPASNVTATPTPAPEPNATDTVTATPTPAPEPNATDTATATPTPDAATPTAADGDPTPDPTTPTATPGQPGFGPVAALAGLGLGAWRLLTRERD</sequence>
<dbReference type="Pfam" id="PF08309">
    <property type="entry name" value="LVIVD"/>
    <property type="match status" value="3"/>
</dbReference>
<accession>A0ABD5ZMX0</accession>
<organism evidence="2 3">
    <name type="scientific">Halosegnis marinus</name>
    <dbReference type="NCBI Taxonomy" id="3034023"/>
    <lineage>
        <taxon>Archaea</taxon>
        <taxon>Methanobacteriati</taxon>
        <taxon>Methanobacteriota</taxon>
        <taxon>Stenosarchaea group</taxon>
        <taxon>Halobacteria</taxon>
        <taxon>Halobacteriales</taxon>
        <taxon>Natronomonadaceae</taxon>
        <taxon>Halosegnis</taxon>
    </lineage>
</organism>